<dbReference type="EMBL" id="CP078093">
    <property type="protein sequence ID" value="QXM07104.1"/>
    <property type="molecule type" value="Genomic_DNA"/>
</dbReference>
<dbReference type="RefSeq" id="WP_218283793.1">
    <property type="nucleotide sequence ID" value="NZ_CP078093.1"/>
</dbReference>
<feature type="coiled-coil region" evidence="1">
    <location>
        <begin position="40"/>
        <end position="76"/>
    </location>
</feature>
<organism evidence="3 4">
    <name type="scientific">Crassaminicella indica</name>
    <dbReference type="NCBI Taxonomy" id="2855394"/>
    <lineage>
        <taxon>Bacteria</taxon>
        <taxon>Bacillati</taxon>
        <taxon>Bacillota</taxon>
        <taxon>Clostridia</taxon>
        <taxon>Eubacteriales</taxon>
        <taxon>Clostridiaceae</taxon>
        <taxon>Crassaminicella</taxon>
    </lineage>
</organism>
<evidence type="ECO:0000313" key="4">
    <source>
        <dbReference type="Proteomes" id="UP000886818"/>
    </source>
</evidence>
<evidence type="ECO:0000256" key="1">
    <source>
        <dbReference type="SAM" id="Coils"/>
    </source>
</evidence>
<keyword evidence="2" id="KW-0472">Membrane</keyword>
<keyword evidence="2" id="KW-1133">Transmembrane helix</keyword>
<reference evidence="3" key="1">
    <citation type="submission" date="2021-07" db="EMBL/GenBank/DDBJ databases">
        <title>Complete genome sequence of Crassaminicella sp. 143-21, isolated from a deep-sea hydrothermal vent.</title>
        <authorList>
            <person name="Li X."/>
        </authorList>
    </citation>
    <scope>NUCLEOTIDE SEQUENCE</scope>
    <source>
        <strain evidence="3">143-21</strain>
    </source>
</reference>
<dbReference type="Proteomes" id="UP000886818">
    <property type="component" value="Chromosome"/>
</dbReference>
<proteinExistence type="predicted"/>
<sequence>MDCKITKKMINAYIESQKISHSGTLEEIEYIKDSAKTNFFNDIKEEIVALEKERIKKEAEVEIEKLQQEKKIKQIKVLMYEGFIIAFLVGLIVNQATEILNLSKGVPTKAAITLLWMTVLGIGTLIVYNHKFLSDISNIIKEKFHKQ</sequence>
<keyword evidence="2" id="KW-0812">Transmembrane</keyword>
<feature type="transmembrane region" description="Helical" evidence="2">
    <location>
        <begin position="109"/>
        <end position="128"/>
    </location>
</feature>
<keyword evidence="1" id="KW-0175">Coiled coil</keyword>
<accession>A0ABX8RFB8</accession>
<name>A0ABX8RFB8_9CLOT</name>
<protein>
    <recommendedName>
        <fullName evidence="5">Phage protein</fullName>
    </recommendedName>
</protein>
<feature type="transmembrane region" description="Helical" evidence="2">
    <location>
        <begin position="77"/>
        <end position="97"/>
    </location>
</feature>
<gene>
    <name evidence="3" type="ORF">KVH43_05195</name>
</gene>
<evidence type="ECO:0000313" key="3">
    <source>
        <dbReference type="EMBL" id="QXM07104.1"/>
    </source>
</evidence>
<evidence type="ECO:0008006" key="5">
    <source>
        <dbReference type="Google" id="ProtNLM"/>
    </source>
</evidence>
<evidence type="ECO:0000256" key="2">
    <source>
        <dbReference type="SAM" id="Phobius"/>
    </source>
</evidence>
<keyword evidence="4" id="KW-1185">Reference proteome</keyword>